<dbReference type="GO" id="GO:0006412">
    <property type="term" value="P:translation"/>
    <property type="evidence" value="ECO:0007669"/>
    <property type="project" value="UniProtKB-UniRule"/>
</dbReference>
<name>A0A1Q5PNT1_9ACTO</name>
<dbReference type="RefSeq" id="WP_075361452.1">
    <property type="nucleotide sequence ID" value="NZ_MPDM01000004.1"/>
</dbReference>
<evidence type="ECO:0000256" key="1">
    <source>
        <dbReference type="ARBA" id="ARBA00010759"/>
    </source>
</evidence>
<reference evidence="8" key="1">
    <citation type="submission" date="2016-11" db="EMBL/GenBank/DDBJ databases">
        <title>Actinomyces gypaetusis sp. nov. isolated from Gypaetus barbatus in Qinghai Tibet Plateau China.</title>
        <authorList>
            <person name="Meng X."/>
        </authorList>
    </citation>
    <scope>NUCLEOTIDE SEQUENCE [LARGE SCALE GENOMIC DNA]</scope>
    <source>
        <strain evidence="8">DSM 15383</strain>
    </source>
</reference>
<protein>
    <recommendedName>
        <fullName evidence="6">Peptide deformylase</fullName>
        <shortName evidence="6">PDF</shortName>
        <ecNumber evidence="6">3.5.1.88</ecNumber>
    </recommendedName>
    <alternativeName>
        <fullName evidence="6">Polypeptide deformylase</fullName>
    </alternativeName>
</protein>
<evidence type="ECO:0000256" key="4">
    <source>
        <dbReference type="ARBA" id="ARBA00022917"/>
    </source>
</evidence>
<feature type="binding site" evidence="6">
    <location>
        <position position="137"/>
    </location>
    <ligand>
        <name>Fe cation</name>
        <dbReference type="ChEBI" id="CHEBI:24875"/>
    </ligand>
</feature>
<dbReference type="PANTHER" id="PTHR10458:SF2">
    <property type="entry name" value="PEPTIDE DEFORMYLASE, MITOCHONDRIAL"/>
    <property type="match status" value="1"/>
</dbReference>
<evidence type="ECO:0000256" key="3">
    <source>
        <dbReference type="ARBA" id="ARBA00022801"/>
    </source>
</evidence>
<dbReference type="OrthoDB" id="9804313at2"/>
<dbReference type="Pfam" id="PF01327">
    <property type="entry name" value="Pep_deformylase"/>
    <property type="match status" value="1"/>
</dbReference>
<dbReference type="PANTHER" id="PTHR10458">
    <property type="entry name" value="PEPTIDE DEFORMYLASE"/>
    <property type="match status" value="1"/>
</dbReference>
<organism evidence="7 8">
    <name type="scientific">Boudabousia marimammalium</name>
    <dbReference type="NCBI Taxonomy" id="156892"/>
    <lineage>
        <taxon>Bacteria</taxon>
        <taxon>Bacillati</taxon>
        <taxon>Actinomycetota</taxon>
        <taxon>Actinomycetes</taxon>
        <taxon>Actinomycetales</taxon>
        <taxon>Actinomycetaceae</taxon>
        <taxon>Boudabousia</taxon>
    </lineage>
</organism>
<gene>
    <name evidence="6" type="primary">def</name>
    <name evidence="7" type="ORF">BM477_04265</name>
</gene>
<comment type="cofactor">
    <cofactor evidence="6">
        <name>Fe(2+)</name>
        <dbReference type="ChEBI" id="CHEBI:29033"/>
    </cofactor>
    <text evidence="6">Binds 1 Fe(2+) ion.</text>
</comment>
<keyword evidence="8" id="KW-1185">Reference proteome</keyword>
<keyword evidence="2 6" id="KW-0479">Metal-binding</keyword>
<accession>A0A1Q5PNT1</accession>
<keyword evidence="5 6" id="KW-0408">Iron</keyword>
<evidence type="ECO:0000313" key="8">
    <source>
        <dbReference type="Proteomes" id="UP000186465"/>
    </source>
</evidence>
<feature type="active site" evidence="6">
    <location>
        <position position="134"/>
    </location>
</feature>
<dbReference type="GO" id="GO:0046872">
    <property type="term" value="F:metal ion binding"/>
    <property type="evidence" value="ECO:0007669"/>
    <property type="project" value="UniProtKB-KW"/>
</dbReference>
<dbReference type="Gene3D" id="3.90.45.10">
    <property type="entry name" value="Peptide deformylase"/>
    <property type="match status" value="1"/>
</dbReference>
<comment type="catalytic activity">
    <reaction evidence="6">
        <text>N-terminal N-formyl-L-methionyl-[peptide] + H2O = N-terminal L-methionyl-[peptide] + formate</text>
        <dbReference type="Rhea" id="RHEA:24420"/>
        <dbReference type="Rhea" id="RHEA-COMP:10639"/>
        <dbReference type="Rhea" id="RHEA-COMP:10640"/>
        <dbReference type="ChEBI" id="CHEBI:15377"/>
        <dbReference type="ChEBI" id="CHEBI:15740"/>
        <dbReference type="ChEBI" id="CHEBI:49298"/>
        <dbReference type="ChEBI" id="CHEBI:64731"/>
        <dbReference type="EC" id="3.5.1.88"/>
    </reaction>
</comment>
<dbReference type="EC" id="3.5.1.88" evidence="6"/>
<dbReference type="PRINTS" id="PR01576">
    <property type="entry name" value="PDEFORMYLASE"/>
</dbReference>
<sequence>MAIRDIRIIGDPVLRTPCAPITDPKSKAVRILVEDLLEGVDMDGRAGLAANQIGVSLRAFSWNIEGEVGYILNPVIADLDFSEYQDGDEGCLSVPELWFPTKRAWYARVTGIDLDGHEIVVEGEELMARALQHETDHLDGHLYLDRLSPKLRSKAMREVRKIMEPTKSSPSSSFFSK</sequence>
<comment type="function">
    <text evidence="6">Removes the formyl group from the N-terminal Met of newly synthesized proteins. Requires at least a dipeptide for an efficient rate of reaction. N-terminal L-methionine is a prerequisite for activity but the enzyme has broad specificity at other positions.</text>
</comment>
<dbReference type="InterPro" id="IPR023635">
    <property type="entry name" value="Peptide_deformylase"/>
</dbReference>
<dbReference type="GO" id="GO:0042586">
    <property type="term" value="F:peptide deformylase activity"/>
    <property type="evidence" value="ECO:0007669"/>
    <property type="project" value="UniProtKB-UniRule"/>
</dbReference>
<proteinExistence type="inferred from homology"/>
<dbReference type="InterPro" id="IPR036821">
    <property type="entry name" value="Peptide_deformylase_sf"/>
</dbReference>
<dbReference type="CDD" id="cd00487">
    <property type="entry name" value="Pep_deformylase"/>
    <property type="match status" value="1"/>
</dbReference>
<feature type="binding site" evidence="6">
    <location>
        <position position="133"/>
    </location>
    <ligand>
        <name>Fe cation</name>
        <dbReference type="ChEBI" id="CHEBI:24875"/>
    </ligand>
</feature>
<comment type="caution">
    <text evidence="7">The sequence shown here is derived from an EMBL/GenBank/DDBJ whole genome shotgun (WGS) entry which is preliminary data.</text>
</comment>
<evidence type="ECO:0000256" key="6">
    <source>
        <dbReference type="HAMAP-Rule" id="MF_00163"/>
    </source>
</evidence>
<dbReference type="STRING" id="156892.BM477_04265"/>
<comment type="similarity">
    <text evidence="1 6">Belongs to the polypeptide deformylase family.</text>
</comment>
<dbReference type="NCBIfam" id="NF001159">
    <property type="entry name" value="PRK00150.1-3"/>
    <property type="match status" value="1"/>
</dbReference>
<feature type="binding site" evidence="6">
    <location>
        <position position="91"/>
    </location>
    <ligand>
        <name>Fe cation</name>
        <dbReference type="ChEBI" id="CHEBI:24875"/>
    </ligand>
</feature>
<evidence type="ECO:0000256" key="2">
    <source>
        <dbReference type="ARBA" id="ARBA00022723"/>
    </source>
</evidence>
<evidence type="ECO:0000313" key="7">
    <source>
        <dbReference type="EMBL" id="OKL49213.1"/>
    </source>
</evidence>
<keyword evidence="3 6" id="KW-0378">Hydrolase</keyword>
<dbReference type="AlphaFoldDB" id="A0A1Q5PNT1"/>
<dbReference type="HAMAP" id="MF_00163">
    <property type="entry name" value="Pep_deformylase"/>
    <property type="match status" value="1"/>
</dbReference>
<dbReference type="PIRSF" id="PIRSF004749">
    <property type="entry name" value="Pep_def"/>
    <property type="match status" value="1"/>
</dbReference>
<keyword evidence="4 6" id="KW-0648">Protein biosynthesis</keyword>
<dbReference type="EMBL" id="MPDM01000004">
    <property type="protein sequence ID" value="OKL49213.1"/>
    <property type="molecule type" value="Genomic_DNA"/>
</dbReference>
<dbReference type="Proteomes" id="UP000186465">
    <property type="component" value="Unassembled WGS sequence"/>
</dbReference>
<evidence type="ECO:0000256" key="5">
    <source>
        <dbReference type="ARBA" id="ARBA00023004"/>
    </source>
</evidence>
<dbReference type="SUPFAM" id="SSF56420">
    <property type="entry name" value="Peptide deformylase"/>
    <property type="match status" value="1"/>
</dbReference>